<evidence type="ECO:0000259" key="7">
    <source>
        <dbReference type="PROSITE" id="PS50011"/>
    </source>
</evidence>
<feature type="domain" description="Protein kinase" evidence="7">
    <location>
        <begin position="1"/>
        <end position="237"/>
    </location>
</feature>
<dbReference type="STRING" id="22663.A0A2I0J4Z6"/>
<evidence type="ECO:0000256" key="3">
    <source>
        <dbReference type="ARBA" id="ARBA00022777"/>
    </source>
</evidence>
<keyword evidence="1" id="KW-0808">Transferase</keyword>
<evidence type="ECO:0000256" key="2">
    <source>
        <dbReference type="ARBA" id="ARBA00022741"/>
    </source>
</evidence>
<dbReference type="PROSITE" id="PS50011">
    <property type="entry name" value="PROTEIN_KINASE_DOM"/>
    <property type="match status" value="1"/>
</dbReference>
<gene>
    <name evidence="8" type="ORF">CRG98_028259</name>
</gene>
<dbReference type="InterPro" id="IPR008271">
    <property type="entry name" value="Ser/Thr_kinase_AS"/>
</dbReference>
<dbReference type="SUPFAM" id="SSF56112">
    <property type="entry name" value="Protein kinase-like (PK-like)"/>
    <property type="match status" value="1"/>
</dbReference>
<proteinExistence type="inferred from homology"/>
<sequence length="248" mass="27448">MAPERLNEEKIRALVTGNQLGSGHFGTVHEGQFGHNDDVAIKISKLKSDDRPNDLPQQFEVDLSWEDTVEILKGIAKGLDHMHQKGYVHGDFKPANVLLTDDNEAKITDFGTLSKIGATRWVNIFTPGYAAPEGNGGPLSDRVDVFSFGIVMLQLLSRNSELEVLMGKGKKPKKNKLRDWAIMELGLKHHAVHKNFKESCDKETAIALTELAVCCTNSNRNGRPPMSEVVQKLNNLVSQAIIPDQDIN</sequence>
<keyword evidence="6" id="KW-0723">Serine/threonine-protein kinase</keyword>
<evidence type="ECO:0000313" key="8">
    <source>
        <dbReference type="EMBL" id="PKI51312.1"/>
    </source>
</evidence>
<comment type="caution">
    <text evidence="8">The sequence shown here is derived from an EMBL/GenBank/DDBJ whole genome shotgun (WGS) entry which is preliminary data.</text>
</comment>
<dbReference type="GO" id="GO:0005886">
    <property type="term" value="C:plasma membrane"/>
    <property type="evidence" value="ECO:0007669"/>
    <property type="project" value="TreeGrafter"/>
</dbReference>
<name>A0A2I0J4Z6_PUNGR</name>
<dbReference type="Pfam" id="PF00069">
    <property type="entry name" value="Pkinase"/>
    <property type="match status" value="1"/>
</dbReference>
<comment type="similarity">
    <text evidence="6">Belongs to the protein kinase superfamily.</text>
</comment>
<feature type="binding site" evidence="5">
    <location>
        <position position="42"/>
    </location>
    <ligand>
        <name>ATP</name>
        <dbReference type="ChEBI" id="CHEBI:30616"/>
    </ligand>
</feature>
<dbReference type="InterPro" id="IPR011009">
    <property type="entry name" value="Kinase-like_dom_sf"/>
</dbReference>
<dbReference type="GO" id="GO:0005524">
    <property type="term" value="F:ATP binding"/>
    <property type="evidence" value="ECO:0007669"/>
    <property type="project" value="UniProtKB-UniRule"/>
</dbReference>
<keyword evidence="3" id="KW-0418">Kinase</keyword>
<dbReference type="InterPro" id="IPR000719">
    <property type="entry name" value="Prot_kinase_dom"/>
</dbReference>
<evidence type="ECO:0000256" key="1">
    <source>
        <dbReference type="ARBA" id="ARBA00022679"/>
    </source>
</evidence>
<reference evidence="8 9" key="1">
    <citation type="submission" date="2017-11" db="EMBL/GenBank/DDBJ databases">
        <title>De-novo sequencing of pomegranate (Punica granatum L.) genome.</title>
        <authorList>
            <person name="Akparov Z."/>
            <person name="Amiraslanov A."/>
            <person name="Hajiyeva S."/>
            <person name="Abbasov M."/>
            <person name="Kaur K."/>
            <person name="Hamwieh A."/>
            <person name="Solovyev V."/>
            <person name="Salamov A."/>
            <person name="Braich B."/>
            <person name="Kosarev P."/>
            <person name="Mahmoud A."/>
            <person name="Hajiyev E."/>
            <person name="Babayeva S."/>
            <person name="Izzatullayeva V."/>
            <person name="Mammadov A."/>
            <person name="Mammadov A."/>
            <person name="Sharifova S."/>
            <person name="Ojaghi J."/>
            <person name="Eynullazada K."/>
            <person name="Bayramov B."/>
            <person name="Abdulazimova A."/>
            <person name="Shahmuradov I."/>
        </authorList>
    </citation>
    <scope>NUCLEOTIDE SEQUENCE [LARGE SCALE GENOMIC DNA]</scope>
    <source>
        <strain evidence="9">cv. AG2017</strain>
        <tissue evidence="8">Leaf</tissue>
    </source>
</reference>
<accession>A0A2I0J4Z6</accession>
<dbReference type="GO" id="GO:0004674">
    <property type="term" value="F:protein serine/threonine kinase activity"/>
    <property type="evidence" value="ECO:0007669"/>
    <property type="project" value="UniProtKB-KW"/>
</dbReference>
<dbReference type="PROSITE" id="PS00108">
    <property type="entry name" value="PROTEIN_KINASE_ST"/>
    <property type="match status" value="1"/>
</dbReference>
<dbReference type="EMBL" id="PGOL01002015">
    <property type="protein sequence ID" value="PKI51312.1"/>
    <property type="molecule type" value="Genomic_DNA"/>
</dbReference>
<organism evidence="8 9">
    <name type="scientific">Punica granatum</name>
    <name type="common">Pomegranate</name>
    <dbReference type="NCBI Taxonomy" id="22663"/>
    <lineage>
        <taxon>Eukaryota</taxon>
        <taxon>Viridiplantae</taxon>
        <taxon>Streptophyta</taxon>
        <taxon>Embryophyta</taxon>
        <taxon>Tracheophyta</taxon>
        <taxon>Spermatophyta</taxon>
        <taxon>Magnoliopsida</taxon>
        <taxon>eudicotyledons</taxon>
        <taxon>Gunneridae</taxon>
        <taxon>Pentapetalae</taxon>
        <taxon>rosids</taxon>
        <taxon>malvids</taxon>
        <taxon>Myrtales</taxon>
        <taxon>Lythraceae</taxon>
        <taxon>Punica</taxon>
    </lineage>
</organism>
<keyword evidence="2 5" id="KW-0547">Nucleotide-binding</keyword>
<dbReference type="AlphaFoldDB" id="A0A2I0J4Z6"/>
<evidence type="ECO:0000256" key="6">
    <source>
        <dbReference type="RuleBase" id="RU000304"/>
    </source>
</evidence>
<dbReference type="PROSITE" id="PS00107">
    <property type="entry name" value="PROTEIN_KINASE_ATP"/>
    <property type="match status" value="1"/>
</dbReference>
<dbReference type="PANTHER" id="PTHR27001:SF931">
    <property type="entry name" value="OS11G0664100 PROTEIN"/>
    <property type="match status" value="1"/>
</dbReference>
<protein>
    <recommendedName>
        <fullName evidence="7">Protein kinase domain-containing protein</fullName>
    </recommendedName>
</protein>
<evidence type="ECO:0000313" key="9">
    <source>
        <dbReference type="Proteomes" id="UP000233551"/>
    </source>
</evidence>
<keyword evidence="9" id="KW-1185">Reference proteome</keyword>
<dbReference type="InterPro" id="IPR017441">
    <property type="entry name" value="Protein_kinase_ATP_BS"/>
</dbReference>
<dbReference type="Proteomes" id="UP000233551">
    <property type="component" value="Unassembled WGS sequence"/>
</dbReference>
<dbReference type="Gene3D" id="1.10.510.10">
    <property type="entry name" value="Transferase(Phosphotransferase) domain 1"/>
    <property type="match status" value="1"/>
</dbReference>
<dbReference type="PANTHER" id="PTHR27001">
    <property type="entry name" value="OS01G0253100 PROTEIN"/>
    <property type="match status" value="1"/>
</dbReference>
<dbReference type="Gene3D" id="3.30.200.20">
    <property type="entry name" value="Phosphorylase Kinase, domain 1"/>
    <property type="match status" value="1"/>
</dbReference>
<evidence type="ECO:0000256" key="5">
    <source>
        <dbReference type="PROSITE-ProRule" id="PRU10141"/>
    </source>
</evidence>
<evidence type="ECO:0000256" key="4">
    <source>
        <dbReference type="ARBA" id="ARBA00022840"/>
    </source>
</evidence>
<keyword evidence="4 5" id="KW-0067">ATP-binding</keyword>